<name>C6JRZ5_SORBI</name>
<dbReference type="HOGENOM" id="CLU_954469_0_0_1"/>
<feature type="region of interest" description="Disordered" evidence="1">
    <location>
        <begin position="157"/>
        <end position="183"/>
    </location>
</feature>
<gene>
    <name evidence="3" type="primary">Sb0015s002010</name>
    <name evidence="3" type="ORF">SORBIDRAFT_0015s002010</name>
</gene>
<accession>C6JRZ5</accession>
<dbReference type="AlphaFoldDB" id="C6JRZ5"/>
<dbReference type="Pfam" id="PF03108">
    <property type="entry name" value="DBD_Tnp_Mut"/>
    <property type="match status" value="1"/>
</dbReference>
<dbReference type="EMBL" id="GL002609">
    <property type="protein sequence ID" value="EES20318.1"/>
    <property type="molecule type" value="Genomic_DNA"/>
</dbReference>
<feature type="domain" description="Transposase MuDR plant" evidence="2">
    <location>
        <begin position="254"/>
        <end position="290"/>
    </location>
</feature>
<evidence type="ECO:0000259" key="2">
    <source>
        <dbReference type="Pfam" id="PF03108"/>
    </source>
</evidence>
<dbReference type="InterPro" id="IPR004332">
    <property type="entry name" value="Transposase_MuDR"/>
</dbReference>
<reference evidence="3" key="1">
    <citation type="journal article" date="2009" name="Nature">
        <title>The Sorghum bicolor genome and the diversification of grasses.</title>
        <authorList>
            <person name="Paterson A.H."/>
            <person name="Bowers J.E."/>
            <person name="Bruggmann R."/>
            <person name="Dubchak I."/>
            <person name="Grimwood J."/>
            <person name="Gundlach H."/>
            <person name="Haberer G."/>
            <person name="Hellsten U."/>
            <person name="Mitros T."/>
            <person name="Poliakov A."/>
            <person name="Schmutz J."/>
            <person name="Spannagl M."/>
            <person name="Tang H."/>
            <person name="Wang X."/>
            <person name="Wicker T."/>
            <person name="Bharti A.K."/>
            <person name="Chapman J."/>
            <person name="Feltus F.A."/>
            <person name="Gowik U."/>
            <person name="Grigoriev I.V."/>
            <person name="Lyons E."/>
            <person name="Maher C.A."/>
            <person name="Martis M."/>
            <person name="Narechania A."/>
            <person name="Otillar R.P."/>
            <person name="Penning B.W."/>
            <person name="Salamov A.A."/>
            <person name="Wang Y."/>
            <person name="Zhang L."/>
            <person name="Carpita N.C."/>
            <person name="Freeling M."/>
            <person name="Gingle A.R."/>
            <person name="Hash C.T."/>
            <person name="Keller B."/>
            <person name="Klein P."/>
            <person name="Kresovich S."/>
            <person name="McCann M.C."/>
            <person name="Ming R."/>
            <person name="Peterson D.G."/>
            <person name="Mehboob-ur-Rahman"/>
            <person name="Ware D."/>
            <person name="Westhoff P."/>
            <person name="Mayer K.F."/>
            <person name="Messing J."/>
            <person name="Rokhsar D.S."/>
        </authorList>
    </citation>
    <scope>NUCLEOTIDE SEQUENCE [LARGE SCALE GENOMIC DNA]</scope>
</reference>
<organism evidence="3">
    <name type="scientific">Sorghum bicolor</name>
    <name type="common">Sorghum</name>
    <name type="synonym">Sorghum vulgare</name>
    <dbReference type="NCBI Taxonomy" id="4558"/>
    <lineage>
        <taxon>Eukaryota</taxon>
        <taxon>Viridiplantae</taxon>
        <taxon>Streptophyta</taxon>
        <taxon>Embryophyta</taxon>
        <taxon>Tracheophyta</taxon>
        <taxon>Spermatophyta</taxon>
        <taxon>Magnoliopsida</taxon>
        <taxon>Liliopsida</taxon>
        <taxon>Poales</taxon>
        <taxon>Poaceae</taxon>
        <taxon>PACMAD clade</taxon>
        <taxon>Panicoideae</taxon>
        <taxon>Andropogonodae</taxon>
        <taxon>Andropogoneae</taxon>
        <taxon>Sorghinae</taxon>
        <taxon>Sorghum</taxon>
    </lineage>
</organism>
<feature type="region of interest" description="Disordered" evidence="1">
    <location>
        <begin position="37"/>
        <end position="82"/>
    </location>
</feature>
<feature type="compositionally biased region" description="Low complexity" evidence="1">
    <location>
        <begin position="49"/>
        <end position="69"/>
    </location>
</feature>
<sequence>MPLILSFPSLPLANESRLLTAAARVLAWRFAGAGGEPQEAQEAGKLTRRPSAASRRGLARALGAATRRPSAASRGQRAHGAAWNRALQEEAGSHPRAGTGACRNRAAATWSRLEWFEVNKDKGEACIAAEIKNFEGPLQCSPTKRRLHPTVRSLPSTAPIDLDPFIDPKQCTQPAQPAKKDKKVKKVDSKVSYDVLSDSSYDSDLAASSDSELDTFSDSDCSDIDYDPSHEMFVDDDNDDEPFFSYDVYAPSVDVGCIFHDVKECKSALTQHAILNDYAYRTVKKDLERFSS</sequence>
<evidence type="ECO:0000313" key="3">
    <source>
        <dbReference type="EMBL" id="EES20318.1"/>
    </source>
</evidence>
<proteinExistence type="predicted"/>
<evidence type="ECO:0000256" key="1">
    <source>
        <dbReference type="SAM" id="MobiDB-lite"/>
    </source>
</evidence>
<protein>
    <recommendedName>
        <fullName evidence="2">Transposase MuDR plant domain-containing protein</fullName>
    </recommendedName>
</protein>